<protein>
    <submittedName>
        <fullName evidence="5">AraC family transcriptional regulator</fullName>
    </submittedName>
</protein>
<dbReference type="InterPro" id="IPR009057">
    <property type="entry name" value="Homeodomain-like_sf"/>
</dbReference>
<dbReference type="GO" id="GO:0003700">
    <property type="term" value="F:DNA-binding transcription factor activity"/>
    <property type="evidence" value="ECO:0007669"/>
    <property type="project" value="InterPro"/>
</dbReference>
<dbReference type="SMART" id="SM00342">
    <property type="entry name" value="HTH_ARAC"/>
    <property type="match status" value="1"/>
</dbReference>
<dbReference type="PANTHER" id="PTHR43280:SF32">
    <property type="entry name" value="TRANSCRIPTIONAL REGULATORY PROTEIN"/>
    <property type="match status" value="1"/>
</dbReference>
<dbReference type="InterPro" id="IPR020449">
    <property type="entry name" value="Tscrpt_reg_AraC-type_HTH"/>
</dbReference>
<dbReference type="Gene3D" id="1.10.10.60">
    <property type="entry name" value="Homeodomain-like"/>
    <property type="match status" value="1"/>
</dbReference>
<dbReference type="PANTHER" id="PTHR43280">
    <property type="entry name" value="ARAC-FAMILY TRANSCRIPTIONAL REGULATOR"/>
    <property type="match status" value="1"/>
</dbReference>
<dbReference type="SUPFAM" id="SSF46689">
    <property type="entry name" value="Homeodomain-like"/>
    <property type="match status" value="1"/>
</dbReference>
<keyword evidence="3" id="KW-0804">Transcription</keyword>
<evidence type="ECO:0000313" key="6">
    <source>
        <dbReference type="Proteomes" id="UP000298284"/>
    </source>
</evidence>
<name>A0A4Z0MDR6_9BACT</name>
<evidence type="ECO:0000256" key="3">
    <source>
        <dbReference type="ARBA" id="ARBA00023163"/>
    </source>
</evidence>
<evidence type="ECO:0000256" key="2">
    <source>
        <dbReference type="ARBA" id="ARBA00023125"/>
    </source>
</evidence>
<keyword evidence="2" id="KW-0238">DNA-binding</keyword>
<evidence type="ECO:0000313" key="5">
    <source>
        <dbReference type="EMBL" id="TGD77609.1"/>
    </source>
</evidence>
<proteinExistence type="predicted"/>
<dbReference type="OrthoDB" id="799767at2"/>
<dbReference type="RefSeq" id="WP_135532795.1">
    <property type="nucleotide sequence ID" value="NZ_SRKZ01000008.1"/>
</dbReference>
<evidence type="ECO:0000259" key="4">
    <source>
        <dbReference type="PROSITE" id="PS01124"/>
    </source>
</evidence>
<dbReference type="Pfam" id="PF12833">
    <property type="entry name" value="HTH_18"/>
    <property type="match status" value="1"/>
</dbReference>
<organism evidence="5 6">
    <name type="scientific">Hymenobacter wooponensis</name>
    <dbReference type="NCBI Taxonomy" id="1525360"/>
    <lineage>
        <taxon>Bacteria</taxon>
        <taxon>Pseudomonadati</taxon>
        <taxon>Bacteroidota</taxon>
        <taxon>Cytophagia</taxon>
        <taxon>Cytophagales</taxon>
        <taxon>Hymenobacteraceae</taxon>
        <taxon>Hymenobacter</taxon>
    </lineage>
</organism>
<dbReference type="Proteomes" id="UP000298284">
    <property type="component" value="Unassembled WGS sequence"/>
</dbReference>
<feature type="domain" description="HTH araC/xylS-type" evidence="4">
    <location>
        <begin position="7"/>
        <end position="75"/>
    </location>
</feature>
<dbReference type="GO" id="GO:0043565">
    <property type="term" value="F:sequence-specific DNA binding"/>
    <property type="evidence" value="ECO:0007669"/>
    <property type="project" value="InterPro"/>
</dbReference>
<accession>A0A4Z0MDR6</accession>
<keyword evidence="1" id="KW-0805">Transcription regulation</keyword>
<gene>
    <name evidence="5" type="ORF">EU557_22810</name>
</gene>
<dbReference type="InterPro" id="IPR018060">
    <property type="entry name" value="HTH_AraC"/>
</dbReference>
<dbReference type="EMBL" id="SRKZ01000008">
    <property type="protein sequence ID" value="TGD77609.1"/>
    <property type="molecule type" value="Genomic_DNA"/>
</dbReference>
<sequence length="95" mass="10379">MGRTNPLNAKVKEVAGCSTTAHINERLLAEAKLLLTHTDWPIADIADRLGFEYTSYFTSFFKKHTATTPLAFRRAPLAVAMVLSCLPLTGRANSG</sequence>
<evidence type="ECO:0000256" key="1">
    <source>
        <dbReference type="ARBA" id="ARBA00023015"/>
    </source>
</evidence>
<keyword evidence="6" id="KW-1185">Reference proteome</keyword>
<reference evidence="5 6" key="1">
    <citation type="submission" date="2019-04" db="EMBL/GenBank/DDBJ databases">
        <authorList>
            <person name="Feng G."/>
            <person name="Zhang J."/>
            <person name="Zhu H."/>
        </authorList>
    </citation>
    <scope>NUCLEOTIDE SEQUENCE [LARGE SCALE GENOMIC DNA]</scope>
    <source>
        <strain evidence="5 6">JCM 19491</strain>
    </source>
</reference>
<dbReference type="AlphaFoldDB" id="A0A4Z0MDR6"/>
<dbReference type="PRINTS" id="PR00032">
    <property type="entry name" value="HTHARAC"/>
</dbReference>
<dbReference type="PROSITE" id="PS01124">
    <property type="entry name" value="HTH_ARAC_FAMILY_2"/>
    <property type="match status" value="1"/>
</dbReference>
<comment type="caution">
    <text evidence="5">The sequence shown here is derived from an EMBL/GenBank/DDBJ whole genome shotgun (WGS) entry which is preliminary data.</text>
</comment>